<proteinExistence type="inferred from homology"/>
<dbReference type="Pfam" id="PF00150">
    <property type="entry name" value="Cellulase"/>
    <property type="match status" value="1"/>
</dbReference>
<evidence type="ECO:0000313" key="6">
    <source>
        <dbReference type="EMBL" id="MDX6850069.1"/>
    </source>
</evidence>
<accession>A0ABU4RZI2</accession>
<evidence type="ECO:0000259" key="5">
    <source>
        <dbReference type="Pfam" id="PF00150"/>
    </source>
</evidence>
<dbReference type="EMBL" id="JAXAFO010000019">
    <property type="protein sequence ID" value="MDX6850069.1"/>
    <property type="molecule type" value="Genomic_DNA"/>
</dbReference>
<protein>
    <submittedName>
        <fullName evidence="6">Cellulase family glycosylhydrolase</fullName>
    </submittedName>
</protein>
<dbReference type="Proteomes" id="UP001273505">
    <property type="component" value="Unassembled WGS sequence"/>
</dbReference>
<feature type="chain" id="PRO_5046747088" evidence="4">
    <location>
        <begin position="24"/>
        <end position="421"/>
    </location>
</feature>
<feature type="signal peptide" evidence="4">
    <location>
        <begin position="1"/>
        <end position="23"/>
    </location>
</feature>
<keyword evidence="1 3" id="KW-0378">Hydrolase</keyword>
<dbReference type="SUPFAM" id="SSF51445">
    <property type="entry name" value="(Trans)glycosidases"/>
    <property type="match status" value="1"/>
</dbReference>
<comment type="caution">
    <text evidence="6">The sequence shown here is derived from an EMBL/GenBank/DDBJ whole genome shotgun (WGS) entry which is preliminary data.</text>
</comment>
<name>A0ABU4RZI2_9GAMM</name>
<sequence length="421" mass="46489">MKIINLGVIAALASVLASICANASTLRVENGAIKTAAGEPLVMRGFNEMFVWSNDPTGERLIPEVAQSGANTLRLVWSYKYPNTQDLVSLIDRTIAHKMVPVIECHDATGKWGEELQKCVDFWKDPVITKAIESNRQWAILNIANEAGGHDISDEDFLATYKKAITELRDWGYTVPIMIDAAIWGQDIAQLLRTALHLLEHDPLQNVIFAAHSYWSEQDSIANYELAANSAREQGVALIIGEGPSVTRVGQCENPKPLPYLEGMEILQKADIGWLNWSWGGMKNGDCDDYLYFDITRQGEFGRWTHEPGAQIVALSPNSVMQTSKRPASFYADGKVDVAGVYVYVEQTALAVDATSKYQVLLAPINAHNQSYTVVWEGDANAVELDRDTMTLTGKKVGEGELVVTTEDSSLIWRVPVTVTK</sequence>
<evidence type="ECO:0000256" key="3">
    <source>
        <dbReference type="RuleBase" id="RU361153"/>
    </source>
</evidence>
<evidence type="ECO:0000256" key="4">
    <source>
        <dbReference type="SAM" id="SignalP"/>
    </source>
</evidence>
<keyword evidence="2 3" id="KW-0326">Glycosidase</keyword>
<comment type="similarity">
    <text evidence="3">Belongs to the glycosyl hydrolase 5 (cellulase A) family.</text>
</comment>
<gene>
    <name evidence="6" type="ORF">SCD92_11915</name>
</gene>
<evidence type="ECO:0000313" key="7">
    <source>
        <dbReference type="Proteomes" id="UP001273505"/>
    </source>
</evidence>
<dbReference type="RefSeq" id="WP_302720808.1">
    <property type="nucleotide sequence ID" value="NZ_JAULRU010000215.1"/>
</dbReference>
<reference evidence="6 7" key="1">
    <citation type="submission" date="2023-11" db="EMBL/GenBank/DDBJ databases">
        <title>Gilvimarinus fulvus sp. nov., isolated from the surface of Kelp.</title>
        <authorList>
            <person name="Sun Y.Y."/>
            <person name="Gong Y."/>
            <person name="Du Z.J."/>
        </authorList>
    </citation>
    <scope>NUCLEOTIDE SEQUENCE [LARGE SCALE GENOMIC DNA]</scope>
    <source>
        <strain evidence="6 7">SDUM040013</strain>
    </source>
</reference>
<evidence type="ECO:0000256" key="1">
    <source>
        <dbReference type="ARBA" id="ARBA00022801"/>
    </source>
</evidence>
<feature type="domain" description="Glycoside hydrolase family 5" evidence="5">
    <location>
        <begin position="36"/>
        <end position="281"/>
    </location>
</feature>
<dbReference type="Gene3D" id="3.20.20.80">
    <property type="entry name" value="Glycosidases"/>
    <property type="match status" value="1"/>
</dbReference>
<evidence type="ECO:0000256" key="2">
    <source>
        <dbReference type="ARBA" id="ARBA00023295"/>
    </source>
</evidence>
<dbReference type="InterPro" id="IPR017853">
    <property type="entry name" value="GH"/>
</dbReference>
<dbReference type="InterPro" id="IPR001547">
    <property type="entry name" value="Glyco_hydro_5"/>
</dbReference>
<keyword evidence="7" id="KW-1185">Reference proteome</keyword>
<organism evidence="6 7">
    <name type="scientific">Gilvimarinus gilvus</name>
    <dbReference type="NCBI Taxonomy" id="3058038"/>
    <lineage>
        <taxon>Bacteria</taxon>
        <taxon>Pseudomonadati</taxon>
        <taxon>Pseudomonadota</taxon>
        <taxon>Gammaproteobacteria</taxon>
        <taxon>Cellvibrionales</taxon>
        <taxon>Cellvibrionaceae</taxon>
        <taxon>Gilvimarinus</taxon>
    </lineage>
</organism>
<keyword evidence="4" id="KW-0732">Signal</keyword>